<name>K9ER97_9BACE</name>
<evidence type="ECO:0008006" key="3">
    <source>
        <dbReference type="Google" id="ProtNLM"/>
    </source>
</evidence>
<protein>
    <recommendedName>
        <fullName evidence="3">YD repeat (Two copies)</fullName>
    </recommendedName>
</protein>
<gene>
    <name evidence="1" type="ORF">HMPREF9447_01106</name>
</gene>
<dbReference type="EMBL" id="ADLF01000004">
    <property type="protein sequence ID" value="EKU91695.1"/>
    <property type="molecule type" value="Genomic_DNA"/>
</dbReference>
<dbReference type="HOGENOM" id="CLU_006833_0_0_10"/>
<organism evidence="1 2">
    <name type="scientific">Bacteroides oleiciplenus YIT 12058</name>
    <dbReference type="NCBI Taxonomy" id="742727"/>
    <lineage>
        <taxon>Bacteria</taxon>
        <taxon>Pseudomonadati</taxon>
        <taxon>Bacteroidota</taxon>
        <taxon>Bacteroidia</taxon>
        <taxon>Bacteroidales</taxon>
        <taxon>Bacteroidaceae</taxon>
        <taxon>Bacteroides</taxon>
    </lineage>
</organism>
<dbReference type="OrthoDB" id="9814627at2"/>
<dbReference type="Proteomes" id="UP000009872">
    <property type="component" value="Unassembled WGS sequence"/>
</dbReference>
<keyword evidence="2" id="KW-1185">Reference proteome</keyword>
<evidence type="ECO:0000313" key="1">
    <source>
        <dbReference type="EMBL" id="EKU91695.1"/>
    </source>
</evidence>
<comment type="caution">
    <text evidence="1">The sequence shown here is derived from an EMBL/GenBank/DDBJ whole genome shotgun (WGS) entry which is preliminary data.</text>
</comment>
<reference evidence="1 2" key="1">
    <citation type="submission" date="2012-09" db="EMBL/GenBank/DDBJ databases">
        <title>The Genome Sequence of Bacteroides oleiciplenus YIT 12058.</title>
        <authorList>
            <consortium name="The Broad Institute Genome Sequencing Platform"/>
            <person name="Earl A."/>
            <person name="Ward D."/>
            <person name="Feldgarden M."/>
            <person name="Gevers D."/>
            <person name="Morotomi M."/>
            <person name="Walker B."/>
            <person name="Young S.K."/>
            <person name="Zeng Q."/>
            <person name="Gargeya S."/>
            <person name="Fitzgerald M."/>
            <person name="Haas B."/>
            <person name="Abouelleil A."/>
            <person name="Alvarado L."/>
            <person name="Arachchi H.M."/>
            <person name="Berlin A.M."/>
            <person name="Chapman S.B."/>
            <person name="Goldberg J."/>
            <person name="Griggs A."/>
            <person name="Gujja S."/>
            <person name="Hansen M."/>
            <person name="Howarth C."/>
            <person name="Imamovic A."/>
            <person name="Larimer J."/>
            <person name="McCowen C."/>
            <person name="Montmayeur A."/>
            <person name="Murphy C."/>
            <person name="Neiman D."/>
            <person name="Pearson M."/>
            <person name="Priest M."/>
            <person name="Roberts A."/>
            <person name="Saif S."/>
            <person name="Shea T."/>
            <person name="Sisk P."/>
            <person name="Sykes S."/>
            <person name="Wortman J."/>
            <person name="Nusbaum C."/>
            <person name="Birren B."/>
        </authorList>
    </citation>
    <scope>NUCLEOTIDE SEQUENCE [LARGE SCALE GENOMIC DNA]</scope>
    <source>
        <strain evidence="1 2">YIT 12058</strain>
    </source>
</reference>
<accession>K9ER97</accession>
<dbReference type="PATRIC" id="fig|742727.4.peg.1108"/>
<dbReference type="AlphaFoldDB" id="K9ER97"/>
<evidence type="ECO:0000313" key="2">
    <source>
        <dbReference type="Proteomes" id="UP000009872"/>
    </source>
</evidence>
<dbReference type="RefSeq" id="WP_009128721.1">
    <property type="nucleotide sequence ID" value="NZ_JH992940.1"/>
</dbReference>
<dbReference type="STRING" id="742727.HMPREF9447_01106"/>
<sequence length="981" mass="111033">MRRFIFLFFVISSSVYSQESLKREDGQKSNADSIMALSASYPEYPRIIPPSPEVASIFKFVDYAVNHSTGLTQISIPLYTVTCGDLTLPISIDYHASGRRYNDVTGPVGLGWILNAGGTIARTVYGFPDEIKPVSPLLKEAGELSIKKDFRYLAGIYYDRNESLGQGLDGEYDLYSYSLPGLSGNFVFYDGYPRSLSLNVVSIIKLAGSYYTDFGFSITAENGTEYIFGDGGSTSVFSPYGNTSSSANTSWYLKEIRSADGKHTIRLTYTNVDLVPGGTITHTIVNENMIVNDMITQSYQGQVSGAPDYKTSSMGMTFRPKRLKEIDFGTGKVTFDIEQTGGKINKIEIKDMDGSVVKTFVFLYSLLDRTMVDNYKLEQVSCVSGANKSDVYRFEYYPTSVSLSSKQCDYWGYVNSNSSSFFIPGFQANVNQHLTTIGHSDVNREPDETKKKSGVLKKIIYPTGNSTEYIYETNKYYSGNTAKAGPGLRIKQIKTTDDFGKKQLRTFEYGNNGVGSLVMPPAIQYWGFESIYLDVAGSISNPSASSYYGHYRQRIYSSEAPQDAAYYAGQPIFYSTVTEYRGDQNSNTGKTVYNYMDPNTDSYVYNIPRATYPSLYPAYYPPTMPKTFNFDSSSDYYRYTYQFGSLWKERNLTSQIEYENVNGSYDMIKSVNYQYEKRTASALHGLKVFKYLQVRNDYDHQTEEFIAADFGLPVFLFATYYITRGRELLTSVTENEIRQGHTVSTTRSLTYDSNCMLKNNTIKNSSGINQVEEIYYPTFDEYKDLDICKKMISLKMRNLPLKRSIIQNGKSNSVLTTYKDFGANFIKPSQFLIQKDDNTPTVQMTFHRYDSYGNPVYVTMDNMMNTVYLWGYKGMYPVAKIENATADQVEAVLGTSLESLSSSSTYDTRIDNLCTDIRLVNAHVTVYKYKPLVGISSITSPTRLVTIYMYDSFNRLRQISIKYPDGTEKVIETYNYNYRSN</sequence>
<dbReference type="eggNOG" id="COG3209">
    <property type="taxonomic scope" value="Bacteria"/>
</dbReference>
<proteinExistence type="predicted"/>